<evidence type="ECO:0000313" key="2">
    <source>
        <dbReference type="Proteomes" id="UP001470230"/>
    </source>
</evidence>
<name>A0ABR2GQB6_9EUKA</name>
<keyword evidence="2" id="KW-1185">Reference proteome</keyword>
<protein>
    <submittedName>
        <fullName evidence="1">Uncharacterized protein</fullName>
    </submittedName>
</protein>
<proteinExistence type="predicted"/>
<comment type="caution">
    <text evidence="1">The sequence shown here is derived from an EMBL/GenBank/DDBJ whole genome shotgun (WGS) entry which is preliminary data.</text>
</comment>
<sequence length="151" mass="16943">MQILDIIPLDQYGIIVQFIVAHASDQLQMLDLGIFGNQKRQISGMKNEKSLSSQTNRICKIIDGLWKVSSPKNVVSAFRSAGVFLTCKMNNNVPMIYAGVRRGAARAVRHYNESFLESLINANLPISPSQTLARNKLTLLEIHENSFRIKI</sequence>
<organism evidence="1 2">
    <name type="scientific">Tritrichomonas musculus</name>
    <dbReference type="NCBI Taxonomy" id="1915356"/>
    <lineage>
        <taxon>Eukaryota</taxon>
        <taxon>Metamonada</taxon>
        <taxon>Parabasalia</taxon>
        <taxon>Tritrichomonadida</taxon>
        <taxon>Tritrichomonadidae</taxon>
        <taxon>Tritrichomonas</taxon>
    </lineage>
</organism>
<reference evidence="1 2" key="1">
    <citation type="submission" date="2024-04" db="EMBL/GenBank/DDBJ databases">
        <title>Tritrichomonas musculus Genome.</title>
        <authorList>
            <person name="Alves-Ferreira E."/>
            <person name="Grigg M."/>
            <person name="Lorenzi H."/>
            <person name="Galac M."/>
        </authorList>
    </citation>
    <scope>NUCLEOTIDE SEQUENCE [LARGE SCALE GENOMIC DNA]</scope>
    <source>
        <strain evidence="1 2">EAF2021</strain>
    </source>
</reference>
<dbReference type="EMBL" id="JAPFFF010000109">
    <property type="protein sequence ID" value="KAK8835430.1"/>
    <property type="molecule type" value="Genomic_DNA"/>
</dbReference>
<dbReference type="Proteomes" id="UP001470230">
    <property type="component" value="Unassembled WGS sequence"/>
</dbReference>
<evidence type="ECO:0000313" key="1">
    <source>
        <dbReference type="EMBL" id="KAK8835430.1"/>
    </source>
</evidence>
<gene>
    <name evidence="1" type="ORF">M9Y10_005492</name>
</gene>
<accession>A0ABR2GQB6</accession>